<dbReference type="RefSeq" id="WP_201172068.1">
    <property type="nucleotide sequence ID" value="NZ_JAEPWM010000005.1"/>
</dbReference>
<dbReference type="InterPro" id="IPR048423">
    <property type="entry name" value="DRL_cat"/>
</dbReference>
<comment type="caution">
    <text evidence="2">The sequence shown here is derived from an EMBL/GenBank/DDBJ whole genome shotgun (WGS) entry which is preliminary data.</text>
</comment>
<accession>A0A934TTP4</accession>
<dbReference type="PANTHER" id="PTHR37850:SF3">
    <property type="entry name" value="BLR7815 PROTEIN"/>
    <property type="match status" value="1"/>
</dbReference>
<evidence type="ECO:0000313" key="2">
    <source>
        <dbReference type="EMBL" id="MBK6007178.1"/>
    </source>
</evidence>
<organism evidence="2 3">
    <name type="scientific">Ramlibacter ginsenosidimutans</name>
    <dbReference type="NCBI Taxonomy" id="502333"/>
    <lineage>
        <taxon>Bacteria</taxon>
        <taxon>Pseudomonadati</taxon>
        <taxon>Pseudomonadota</taxon>
        <taxon>Betaproteobacteria</taxon>
        <taxon>Burkholderiales</taxon>
        <taxon>Comamonadaceae</taxon>
        <taxon>Ramlibacter</taxon>
    </lineage>
</organism>
<sequence>MNLQQIFHRFSRTPGAELPVGLVGAGEFGATFVAQAARMPGLKVVAVCDRDVERARRAVAAAGHPKERIRACATLADARQALDEGAIALLASADDLVQLPLVAVLEATGDPEAAAATARAAIDAGRHVVIATKEAEIVVGAELACRAAERGVVHSPVDGDQPSLLIGLVDWARMLGLPVVCAGKSSESDFVWDAQAGTVSAWGRSEPAAGYADAFARADAASLRTRHAVAFARTTVPDLCEMGIVANHTGLLPDCASLHAPIARTVELPSLFRPRASGGLLGGTGRVDMFNCLRRPDEISFAGGVFVVAETPDEATGLLFAAKGMPASPDARYVLLHNPVHLLGAEAAVSMLSAAQLGCSTGGSEVKPLVDLVASAARHLEPGEVLQMGARHEIPALGYALQRAEPLGEERPVPYYLALGARVRRHVARGQPLRGADLDLSAGALRQLREAQDRRFFAR</sequence>
<gene>
    <name evidence="2" type="ORF">JJB11_13845</name>
</gene>
<dbReference type="Pfam" id="PF21135">
    <property type="entry name" value="DRL_cat"/>
    <property type="match status" value="1"/>
</dbReference>
<dbReference type="AlphaFoldDB" id="A0A934TTP4"/>
<dbReference type="SUPFAM" id="SSF51735">
    <property type="entry name" value="NAD(P)-binding Rossmann-fold domains"/>
    <property type="match status" value="1"/>
</dbReference>
<dbReference type="Proteomes" id="UP000630528">
    <property type="component" value="Unassembled WGS sequence"/>
</dbReference>
<reference evidence="2" key="1">
    <citation type="journal article" date="2012" name="J. Microbiol. Biotechnol.">
        <title>Ramlibacter ginsenosidimutans sp. nov., with ginsenoside-converting activity.</title>
        <authorList>
            <person name="Wang L."/>
            <person name="An D.S."/>
            <person name="Kim S.G."/>
            <person name="Jin F.X."/>
            <person name="Kim S.C."/>
            <person name="Lee S.T."/>
            <person name="Im W.T."/>
        </authorList>
    </citation>
    <scope>NUCLEOTIDE SEQUENCE</scope>
    <source>
        <strain evidence="2">KACC 17527</strain>
    </source>
</reference>
<evidence type="ECO:0000259" key="1">
    <source>
        <dbReference type="Pfam" id="PF21135"/>
    </source>
</evidence>
<reference evidence="2" key="2">
    <citation type="submission" date="2021-01" db="EMBL/GenBank/DDBJ databases">
        <authorList>
            <person name="Kang M."/>
        </authorList>
    </citation>
    <scope>NUCLEOTIDE SEQUENCE</scope>
    <source>
        <strain evidence="2">KACC 17527</strain>
    </source>
</reference>
<dbReference type="Gene3D" id="3.40.50.720">
    <property type="entry name" value="NAD(P)-binding Rossmann-like Domain"/>
    <property type="match status" value="1"/>
</dbReference>
<dbReference type="PANTHER" id="PTHR37850">
    <property type="entry name" value="STRU PROTEIN"/>
    <property type="match status" value="1"/>
</dbReference>
<keyword evidence="3" id="KW-1185">Reference proteome</keyword>
<dbReference type="InterPro" id="IPR036291">
    <property type="entry name" value="NAD(P)-bd_dom_sf"/>
</dbReference>
<dbReference type="EMBL" id="JAEPWM010000005">
    <property type="protein sequence ID" value="MBK6007178.1"/>
    <property type="molecule type" value="Genomic_DNA"/>
</dbReference>
<proteinExistence type="predicted"/>
<protein>
    <recommendedName>
        <fullName evidence="1">Oxidoreductase DRL-like catalytic domain-containing protein</fullName>
    </recommendedName>
</protein>
<name>A0A934TTP4_9BURK</name>
<evidence type="ECO:0000313" key="3">
    <source>
        <dbReference type="Proteomes" id="UP000630528"/>
    </source>
</evidence>
<feature type="domain" description="Oxidoreductase DRL-like catalytic" evidence="1">
    <location>
        <begin position="159"/>
        <end position="346"/>
    </location>
</feature>